<dbReference type="PANTHER" id="PTHR37984:SF15">
    <property type="entry name" value="INTEGRASE CATALYTIC DOMAIN-CONTAINING PROTEIN"/>
    <property type="match status" value="1"/>
</dbReference>
<dbReference type="GO" id="GO:0003676">
    <property type="term" value="F:nucleic acid binding"/>
    <property type="evidence" value="ECO:0007669"/>
    <property type="project" value="InterPro"/>
</dbReference>
<dbReference type="OrthoDB" id="10056831at2759"/>
<comment type="caution">
    <text evidence="3">The sequence shown here is derived from an EMBL/GenBank/DDBJ whole genome shotgun (WGS) entry which is preliminary data.</text>
</comment>
<evidence type="ECO:0000256" key="1">
    <source>
        <dbReference type="SAM" id="MobiDB-lite"/>
    </source>
</evidence>
<dbReference type="InterPro" id="IPR054465">
    <property type="entry name" value="Integrase_p58-like_C"/>
</dbReference>
<dbReference type="PROSITE" id="PS50994">
    <property type="entry name" value="INTEGRASE"/>
    <property type="match status" value="1"/>
</dbReference>
<sequence>MVQEILRNFHNSEISGHLGITKTIEKIRKRFYWYGLRKDVEDHCRACAQCAQHKGPNKSAKAPLSTSKVGYPFERVAIDIMGPLPETDRKNKYIIVIMDYFTKWAEAFPMCNQNAATVAQIVVDNFICRFGAPEIIHTNQGRNFESELFLEMCNLFDIQKTRTTPYHPQSDGLVERANRTIKSMLSIFTSDTQDDWDVILPKVMCAYRSSVQETTHCTPYYLMFGREIQLPFDVMYGSCKDSPKTASEHVSDLRQNLNSTFERVRENMKVKQRREKDFYDVKAHGKPYEVGDYFWLHVTARKKGVTSKLTAPWQGPYKILKKISDLVYRIQHVNNKRKRSVVHFNRLKRCQASDAPVLENESSTNENLHSPQKESVESNSGSNNVKEDATALLWKDTEYSSDPEEIPTNTDHFEGEQRTLRNIKRRLVG</sequence>
<dbReference type="FunFam" id="1.10.340.70:FF:000001">
    <property type="entry name" value="Retrovirus-related Pol polyprotein from transposon gypsy-like Protein"/>
    <property type="match status" value="1"/>
</dbReference>
<dbReference type="AlphaFoldDB" id="A0A9Q1C8A7"/>
<dbReference type="Proteomes" id="UP001152320">
    <property type="component" value="Chromosome 6"/>
</dbReference>
<dbReference type="Gene3D" id="1.10.340.70">
    <property type="match status" value="1"/>
</dbReference>
<dbReference type="InterPro" id="IPR050951">
    <property type="entry name" value="Retrovirus_Pol_polyprotein"/>
</dbReference>
<dbReference type="InterPro" id="IPR036397">
    <property type="entry name" value="RNaseH_sf"/>
</dbReference>
<dbReference type="Pfam" id="PF17921">
    <property type="entry name" value="Integrase_H2C2"/>
    <property type="match status" value="1"/>
</dbReference>
<keyword evidence="4" id="KW-1185">Reference proteome</keyword>
<feature type="region of interest" description="Disordered" evidence="1">
    <location>
        <begin position="355"/>
        <end position="415"/>
    </location>
</feature>
<dbReference type="FunFam" id="3.30.420.10:FF:000032">
    <property type="entry name" value="Retrovirus-related Pol polyprotein from transposon 297-like Protein"/>
    <property type="match status" value="1"/>
</dbReference>
<evidence type="ECO:0000313" key="4">
    <source>
        <dbReference type="Proteomes" id="UP001152320"/>
    </source>
</evidence>
<dbReference type="InterPro" id="IPR001584">
    <property type="entry name" value="Integrase_cat-core"/>
</dbReference>
<reference evidence="3" key="1">
    <citation type="submission" date="2021-10" db="EMBL/GenBank/DDBJ databases">
        <title>Tropical sea cucumber genome reveals ecological adaptation and Cuvierian tubules defense mechanism.</title>
        <authorList>
            <person name="Chen T."/>
        </authorList>
    </citation>
    <scope>NUCLEOTIDE SEQUENCE</scope>
    <source>
        <strain evidence="3">Nanhai2018</strain>
        <tissue evidence="3">Muscle</tissue>
    </source>
</reference>
<accession>A0A9Q1C8A7</accession>
<dbReference type="GO" id="GO:0015074">
    <property type="term" value="P:DNA integration"/>
    <property type="evidence" value="ECO:0007669"/>
    <property type="project" value="InterPro"/>
</dbReference>
<evidence type="ECO:0000259" key="2">
    <source>
        <dbReference type="PROSITE" id="PS50994"/>
    </source>
</evidence>
<gene>
    <name evidence="3" type="ORF">HOLleu_14191</name>
</gene>
<dbReference type="Pfam" id="PF22938">
    <property type="entry name" value="Integrase_p58_C"/>
    <property type="match status" value="1"/>
</dbReference>
<dbReference type="PANTHER" id="PTHR37984">
    <property type="entry name" value="PROTEIN CBG26694"/>
    <property type="match status" value="1"/>
</dbReference>
<dbReference type="Pfam" id="PF00665">
    <property type="entry name" value="rve"/>
    <property type="match status" value="1"/>
</dbReference>
<organism evidence="3 4">
    <name type="scientific">Holothuria leucospilota</name>
    <name type="common">Black long sea cucumber</name>
    <name type="synonym">Mertensiothuria leucospilota</name>
    <dbReference type="NCBI Taxonomy" id="206669"/>
    <lineage>
        <taxon>Eukaryota</taxon>
        <taxon>Metazoa</taxon>
        <taxon>Echinodermata</taxon>
        <taxon>Eleutherozoa</taxon>
        <taxon>Echinozoa</taxon>
        <taxon>Holothuroidea</taxon>
        <taxon>Aspidochirotacea</taxon>
        <taxon>Aspidochirotida</taxon>
        <taxon>Holothuriidae</taxon>
        <taxon>Holothuria</taxon>
    </lineage>
</organism>
<dbReference type="InterPro" id="IPR041588">
    <property type="entry name" value="Integrase_H2C2"/>
</dbReference>
<dbReference type="Gene3D" id="3.30.420.10">
    <property type="entry name" value="Ribonuclease H-like superfamily/Ribonuclease H"/>
    <property type="match status" value="1"/>
</dbReference>
<protein>
    <recommendedName>
        <fullName evidence="2">Integrase catalytic domain-containing protein</fullName>
    </recommendedName>
</protein>
<feature type="compositionally biased region" description="Polar residues" evidence="1">
    <location>
        <begin position="360"/>
        <end position="370"/>
    </location>
</feature>
<evidence type="ECO:0000313" key="3">
    <source>
        <dbReference type="EMBL" id="KAJ8040010.1"/>
    </source>
</evidence>
<name>A0A9Q1C8A7_HOLLE</name>
<dbReference type="InterPro" id="IPR012337">
    <property type="entry name" value="RNaseH-like_sf"/>
</dbReference>
<dbReference type="EMBL" id="JAIZAY010000006">
    <property type="protein sequence ID" value="KAJ8040010.1"/>
    <property type="molecule type" value="Genomic_DNA"/>
</dbReference>
<dbReference type="SUPFAM" id="SSF53098">
    <property type="entry name" value="Ribonuclease H-like"/>
    <property type="match status" value="1"/>
</dbReference>
<proteinExistence type="predicted"/>
<feature type="domain" description="Integrase catalytic" evidence="2">
    <location>
        <begin position="68"/>
        <end position="227"/>
    </location>
</feature>